<dbReference type="GO" id="GO:0015937">
    <property type="term" value="P:coenzyme A biosynthetic process"/>
    <property type="evidence" value="ECO:0007669"/>
    <property type="project" value="UniProtKB-UniRule"/>
</dbReference>
<feature type="binding site" evidence="9">
    <location>
        <begin position="9"/>
        <end position="10"/>
    </location>
    <ligand>
        <name>ATP</name>
        <dbReference type="ChEBI" id="CHEBI:30616"/>
    </ligand>
</feature>
<dbReference type="InterPro" id="IPR014729">
    <property type="entry name" value="Rossmann-like_a/b/a_fold"/>
</dbReference>
<dbReference type="CDD" id="cd02163">
    <property type="entry name" value="PPAT"/>
    <property type="match status" value="1"/>
</dbReference>
<dbReference type="InterPro" id="IPR004821">
    <property type="entry name" value="Cyt_trans-like"/>
</dbReference>
<name>A0A1Y1RU82_9SPIO</name>
<dbReference type="NCBIfam" id="TIGR01510">
    <property type="entry name" value="coaD_prev_kdtB"/>
    <property type="match status" value="1"/>
</dbReference>
<dbReference type="HAMAP" id="MF_00151">
    <property type="entry name" value="PPAT_bact"/>
    <property type="match status" value="1"/>
</dbReference>
<comment type="function">
    <text evidence="9">Reversibly transfers an adenylyl group from ATP to 4'-phosphopantetheine, yielding dephospho-CoA (dPCoA) and pyrophosphate.</text>
</comment>
<feature type="binding site" evidence="9">
    <location>
        <position position="9"/>
    </location>
    <ligand>
        <name>substrate</name>
    </ligand>
</feature>
<dbReference type="AlphaFoldDB" id="A0A1Y1RU82"/>
<evidence type="ECO:0000313" key="11">
    <source>
        <dbReference type="EMBL" id="ORC31877.1"/>
    </source>
</evidence>
<dbReference type="OrthoDB" id="9806661at2"/>
<comment type="catalytic activity">
    <reaction evidence="8 9">
        <text>(R)-4'-phosphopantetheine + ATP + H(+) = 3'-dephospho-CoA + diphosphate</text>
        <dbReference type="Rhea" id="RHEA:19801"/>
        <dbReference type="ChEBI" id="CHEBI:15378"/>
        <dbReference type="ChEBI" id="CHEBI:30616"/>
        <dbReference type="ChEBI" id="CHEBI:33019"/>
        <dbReference type="ChEBI" id="CHEBI:57328"/>
        <dbReference type="ChEBI" id="CHEBI:61723"/>
        <dbReference type="EC" id="2.7.7.3"/>
    </reaction>
</comment>
<evidence type="ECO:0000256" key="9">
    <source>
        <dbReference type="HAMAP-Rule" id="MF_00151"/>
    </source>
</evidence>
<comment type="pathway">
    <text evidence="9">Cofactor biosynthesis; coenzyme A biosynthesis; CoA from (R)-pantothenate: step 4/5.</text>
</comment>
<evidence type="ECO:0000256" key="4">
    <source>
        <dbReference type="ARBA" id="ARBA00022741"/>
    </source>
</evidence>
<organism evidence="11 12">
    <name type="scientific">Marispirochaeta aestuarii</name>
    <dbReference type="NCBI Taxonomy" id="1963862"/>
    <lineage>
        <taxon>Bacteria</taxon>
        <taxon>Pseudomonadati</taxon>
        <taxon>Spirochaetota</taxon>
        <taxon>Spirochaetia</taxon>
        <taxon>Spirochaetales</taxon>
        <taxon>Spirochaetaceae</taxon>
        <taxon>Marispirochaeta</taxon>
    </lineage>
</organism>
<accession>A0A1Y1RU82</accession>
<keyword evidence="3 9" id="KW-0548">Nucleotidyltransferase</keyword>
<dbReference type="SUPFAM" id="SSF52374">
    <property type="entry name" value="Nucleotidylyl transferase"/>
    <property type="match status" value="1"/>
</dbReference>
<protein>
    <recommendedName>
        <fullName evidence="9">Phosphopantetheine adenylyltransferase</fullName>
        <ecNumber evidence="9">2.7.7.3</ecNumber>
    </recommendedName>
    <alternativeName>
        <fullName evidence="9">Dephospho-CoA pyrophosphorylase</fullName>
    </alternativeName>
    <alternativeName>
        <fullName evidence="9">Pantetheine-phosphate adenylyltransferase</fullName>
        <shortName evidence="9">PPAT</shortName>
    </alternativeName>
</protein>
<comment type="cofactor">
    <cofactor evidence="9">
        <name>Mg(2+)</name>
        <dbReference type="ChEBI" id="CHEBI:18420"/>
    </cofactor>
</comment>
<keyword evidence="4 9" id="KW-0547">Nucleotide-binding</keyword>
<keyword evidence="12" id="KW-1185">Reference proteome</keyword>
<dbReference type="Pfam" id="PF01467">
    <property type="entry name" value="CTP_transf_like"/>
    <property type="match status" value="1"/>
</dbReference>
<feature type="binding site" evidence="9">
    <location>
        <position position="87"/>
    </location>
    <ligand>
        <name>substrate</name>
    </ligand>
</feature>
<dbReference type="RefSeq" id="WP_083052572.1">
    <property type="nucleotide sequence ID" value="NZ_MWQY01000023.1"/>
</dbReference>
<dbReference type="PRINTS" id="PR01020">
    <property type="entry name" value="LPSBIOSNTHSS"/>
</dbReference>
<keyword evidence="1 9" id="KW-0963">Cytoplasm</keyword>
<evidence type="ECO:0000259" key="10">
    <source>
        <dbReference type="Pfam" id="PF01467"/>
    </source>
</evidence>
<dbReference type="Proteomes" id="UP000192343">
    <property type="component" value="Unassembled WGS sequence"/>
</dbReference>
<dbReference type="GO" id="GO:0004595">
    <property type="term" value="F:pantetheine-phosphate adenylyltransferase activity"/>
    <property type="evidence" value="ECO:0007669"/>
    <property type="project" value="UniProtKB-UniRule"/>
</dbReference>
<evidence type="ECO:0000256" key="1">
    <source>
        <dbReference type="ARBA" id="ARBA00022490"/>
    </source>
</evidence>
<dbReference type="UniPathway" id="UPA00241">
    <property type="reaction ID" value="UER00355"/>
</dbReference>
<keyword evidence="2 9" id="KW-0808">Transferase</keyword>
<dbReference type="InterPro" id="IPR001980">
    <property type="entry name" value="PPAT"/>
</dbReference>
<feature type="binding site" evidence="9">
    <location>
        <begin position="123"/>
        <end position="129"/>
    </location>
    <ligand>
        <name>ATP</name>
        <dbReference type="ChEBI" id="CHEBI:30616"/>
    </ligand>
</feature>
<evidence type="ECO:0000256" key="7">
    <source>
        <dbReference type="ARBA" id="ARBA00022993"/>
    </source>
</evidence>
<dbReference type="PANTHER" id="PTHR21342">
    <property type="entry name" value="PHOSPHOPANTETHEINE ADENYLYLTRANSFERASE"/>
    <property type="match status" value="1"/>
</dbReference>
<sequence>MQRAVLPGSFDPPTNGHLNLITRAARIFDELHVVIAFNRGKNYLFDENERKTLMIELVKDMPNVTVSLWDRLVVDYAKREKISVMIRGVRALADFSYEFELAMTNKELYPPLEIIFMPTDPKYFVLRSSAIKEIAMFGGDIETMVPPNVATALQKRLSGA</sequence>
<feature type="binding site" evidence="9">
    <location>
        <position position="73"/>
    </location>
    <ligand>
        <name>substrate</name>
    </ligand>
</feature>
<feature type="domain" description="Cytidyltransferase-like" evidence="10">
    <location>
        <begin position="6"/>
        <end position="133"/>
    </location>
</feature>
<gene>
    <name evidence="9" type="primary">coaD</name>
    <name evidence="11" type="ORF">B4O97_16575</name>
</gene>
<feature type="binding site" evidence="9">
    <location>
        <position position="17"/>
    </location>
    <ligand>
        <name>ATP</name>
        <dbReference type="ChEBI" id="CHEBI:30616"/>
    </ligand>
</feature>
<dbReference type="GO" id="GO:0005737">
    <property type="term" value="C:cytoplasm"/>
    <property type="evidence" value="ECO:0007669"/>
    <property type="project" value="UniProtKB-SubCell"/>
</dbReference>
<keyword evidence="7 9" id="KW-0173">Coenzyme A biosynthesis</keyword>
<comment type="subunit">
    <text evidence="9">Homohexamer.</text>
</comment>
<evidence type="ECO:0000256" key="6">
    <source>
        <dbReference type="ARBA" id="ARBA00022842"/>
    </source>
</evidence>
<proteinExistence type="inferred from homology"/>
<keyword evidence="5 9" id="KW-0067">ATP-binding</keyword>
<dbReference type="PANTHER" id="PTHR21342:SF1">
    <property type="entry name" value="PHOSPHOPANTETHEINE ADENYLYLTRANSFERASE"/>
    <property type="match status" value="1"/>
</dbReference>
<evidence type="ECO:0000256" key="3">
    <source>
        <dbReference type="ARBA" id="ARBA00022695"/>
    </source>
</evidence>
<feature type="site" description="Transition state stabilizer" evidence="9">
    <location>
        <position position="17"/>
    </location>
</feature>
<feature type="binding site" evidence="9">
    <location>
        <begin position="88"/>
        <end position="90"/>
    </location>
    <ligand>
        <name>ATP</name>
        <dbReference type="ChEBI" id="CHEBI:30616"/>
    </ligand>
</feature>
<comment type="subcellular location">
    <subcellularLocation>
        <location evidence="9">Cytoplasm</location>
    </subcellularLocation>
</comment>
<evidence type="ECO:0000313" key="12">
    <source>
        <dbReference type="Proteomes" id="UP000192343"/>
    </source>
</evidence>
<feature type="binding site" evidence="9">
    <location>
        <position position="41"/>
    </location>
    <ligand>
        <name>substrate</name>
    </ligand>
</feature>
<feature type="binding site" evidence="9">
    <location>
        <position position="98"/>
    </location>
    <ligand>
        <name>ATP</name>
        <dbReference type="ChEBI" id="CHEBI:30616"/>
    </ligand>
</feature>
<keyword evidence="6 9" id="KW-0460">Magnesium</keyword>
<comment type="caution">
    <text evidence="11">The sequence shown here is derived from an EMBL/GenBank/DDBJ whole genome shotgun (WGS) entry which is preliminary data.</text>
</comment>
<dbReference type="EMBL" id="MWQY01000023">
    <property type="protein sequence ID" value="ORC31877.1"/>
    <property type="molecule type" value="Genomic_DNA"/>
</dbReference>
<dbReference type="NCBIfam" id="TIGR00125">
    <property type="entry name" value="cyt_tran_rel"/>
    <property type="match status" value="1"/>
</dbReference>
<evidence type="ECO:0000256" key="8">
    <source>
        <dbReference type="ARBA" id="ARBA00029346"/>
    </source>
</evidence>
<dbReference type="EC" id="2.7.7.3" evidence="9"/>
<dbReference type="Gene3D" id="3.40.50.620">
    <property type="entry name" value="HUPs"/>
    <property type="match status" value="1"/>
</dbReference>
<dbReference type="GO" id="GO:0005524">
    <property type="term" value="F:ATP binding"/>
    <property type="evidence" value="ECO:0007669"/>
    <property type="project" value="UniProtKB-KW"/>
</dbReference>
<dbReference type="STRING" id="1963862.B4O97_16575"/>
<reference evidence="11 12" key="1">
    <citation type="submission" date="2017-03" db="EMBL/GenBank/DDBJ databases">
        <title>Draft Genome sequence of Marispirochaeta sp. strain JC444.</title>
        <authorList>
            <person name="Shivani Y."/>
            <person name="Subhash Y."/>
            <person name="Sasikala C."/>
            <person name="Ramana C."/>
        </authorList>
    </citation>
    <scope>NUCLEOTIDE SEQUENCE [LARGE SCALE GENOMIC DNA]</scope>
    <source>
        <strain evidence="11 12">JC444</strain>
    </source>
</reference>
<comment type="similarity">
    <text evidence="9">Belongs to the bacterial CoaD family.</text>
</comment>
<evidence type="ECO:0000256" key="5">
    <source>
        <dbReference type="ARBA" id="ARBA00022840"/>
    </source>
</evidence>
<evidence type="ECO:0000256" key="2">
    <source>
        <dbReference type="ARBA" id="ARBA00022679"/>
    </source>
</evidence>